<comment type="caution">
    <text evidence="7">The sequence shown here is derived from an EMBL/GenBank/DDBJ whole genome shotgun (WGS) entry which is preliminary data.</text>
</comment>
<evidence type="ECO:0000256" key="3">
    <source>
        <dbReference type="ARBA" id="ARBA00022692"/>
    </source>
</evidence>
<evidence type="ECO:0000313" key="7">
    <source>
        <dbReference type="EMBL" id="GAA5510427.1"/>
    </source>
</evidence>
<accession>A0ABP9W2P5</accession>
<keyword evidence="3 6" id="KW-0812">Transmembrane</keyword>
<feature type="transmembrane region" description="Helical" evidence="6">
    <location>
        <begin position="198"/>
        <end position="218"/>
    </location>
</feature>
<feature type="transmembrane region" description="Helical" evidence="6">
    <location>
        <begin position="356"/>
        <end position="378"/>
    </location>
</feature>
<keyword evidence="8" id="KW-1185">Reference proteome</keyword>
<dbReference type="PANTHER" id="PTHR30250">
    <property type="entry name" value="PST FAMILY PREDICTED COLANIC ACID TRANSPORTER"/>
    <property type="match status" value="1"/>
</dbReference>
<evidence type="ECO:0000256" key="2">
    <source>
        <dbReference type="ARBA" id="ARBA00022475"/>
    </source>
</evidence>
<feature type="transmembrane region" description="Helical" evidence="6">
    <location>
        <begin position="239"/>
        <end position="260"/>
    </location>
</feature>
<proteinExistence type="predicted"/>
<sequence>MTRSDPYPVKAKASVRRGTFSVNVIAQVLSFSIFIGIGVLLTPYLIHRLGPAHYGLIPLALTLISYCGVLTVAINTSVSRSLTQAVERDDDANVNLIFSTSVVVCLVIACVVSLFLAGAAVFLDKLIQIPENGLYQARWLFGTTALSFVVSTVMTPFSVAAFCRNRFEITHAIAIIGNVVRVAGIVLFFGLFEPSIKWVGVAGLTSVATAALLHVIAWRHLMPGTTICFPNVQWSTFKHLFFTGVWVSVFQVGTILLLSVDLVLINHFFGPTSGGRYAAILQWSAMLRNFATSLAAVFTPTILGLHAKGDLDEVKLYALRAARFVGYSMSIPIGILCGMAADILDVWLGEDFTDLVPLMVILIGPLSINLGVLPLFAVSLAADKIKIPGLLTIGFGIMNVLLGVILVTQTTLGIYGVAISGVAVLTLKNVIFTPMWAAHNIDRPLRTFLLPLLGLLLATTALAGVTWVACQAMLIDTWFRILSVASCLSVLYSAAVYFLVMDAEDRKFVSDKLAKIGAKMGFEKAWANIT</sequence>
<reference evidence="7 8" key="1">
    <citation type="submission" date="2024-02" db="EMBL/GenBank/DDBJ databases">
        <title>Rhodopirellula caenicola NBRC 110016.</title>
        <authorList>
            <person name="Ichikawa N."/>
            <person name="Katano-Makiyama Y."/>
            <person name="Hidaka K."/>
        </authorList>
    </citation>
    <scope>NUCLEOTIDE SEQUENCE [LARGE SCALE GENOMIC DNA]</scope>
    <source>
        <strain evidence="7 8">NBRC 110016</strain>
    </source>
</reference>
<name>A0ABP9W2P5_9BACT</name>
<feature type="transmembrane region" description="Helical" evidence="6">
    <location>
        <begin position="280"/>
        <end position="303"/>
    </location>
</feature>
<dbReference type="RefSeq" id="WP_345688336.1">
    <property type="nucleotide sequence ID" value="NZ_BAABRO010000023.1"/>
</dbReference>
<feature type="transmembrane region" description="Helical" evidence="6">
    <location>
        <begin position="169"/>
        <end position="192"/>
    </location>
</feature>
<evidence type="ECO:0000256" key="1">
    <source>
        <dbReference type="ARBA" id="ARBA00004651"/>
    </source>
</evidence>
<feature type="transmembrane region" description="Helical" evidence="6">
    <location>
        <begin position="414"/>
        <end position="436"/>
    </location>
</feature>
<evidence type="ECO:0000256" key="6">
    <source>
        <dbReference type="SAM" id="Phobius"/>
    </source>
</evidence>
<evidence type="ECO:0000313" key="8">
    <source>
        <dbReference type="Proteomes" id="UP001416858"/>
    </source>
</evidence>
<keyword evidence="5 6" id="KW-0472">Membrane</keyword>
<keyword evidence="4 6" id="KW-1133">Transmembrane helix</keyword>
<feature type="transmembrane region" description="Helical" evidence="6">
    <location>
        <begin position="20"/>
        <end position="46"/>
    </location>
</feature>
<evidence type="ECO:0000256" key="5">
    <source>
        <dbReference type="ARBA" id="ARBA00023136"/>
    </source>
</evidence>
<protein>
    <submittedName>
        <fullName evidence="7">Membrane protein EpsK</fullName>
    </submittedName>
</protein>
<keyword evidence="2" id="KW-1003">Cell membrane</keyword>
<feature type="transmembrane region" description="Helical" evidence="6">
    <location>
        <begin position="52"/>
        <end position="75"/>
    </location>
</feature>
<dbReference type="PANTHER" id="PTHR30250:SF26">
    <property type="entry name" value="PSMA PROTEIN"/>
    <property type="match status" value="1"/>
</dbReference>
<dbReference type="EMBL" id="BAABRO010000023">
    <property type="protein sequence ID" value="GAA5510427.1"/>
    <property type="molecule type" value="Genomic_DNA"/>
</dbReference>
<feature type="transmembrane region" description="Helical" evidence="6">
    <location>
        <begin position="324"/>
        <end position="344"/>
    </location>
</feature>
<comment type="subcellular location">
    <subcellularLocation>
        <location evidence="1">Cell membrane</location>
        <topology evidence="1">Multi-pass membrane protein</topology>
    </subcellularLocation>
</comment>
<organism evidence="7 8">
    <name type="scientific">Novipirellula caenicola</name>
    <dbReference type="NCBI Taxonomy" id="1536901"/>
    <lineage>
        <taxon>Bacteria</taxon>
        <taxon>Pseudomonadati</taxon>
        <taxon>Planctomycetota</taxon>
        <taxon>Planctomycetia</taxon>
        <taxon>Pirellulales</taxon>
        <taxon>Pirellulaceae</taxon>
        <taxon>Novipirellula</taxon>
    </lineage>
</organism>
<feature type="transmembrane region" description="Helical" evidence="6">
    <location>
        <begin position="481"/>
        <end position="500"/>
    </location>
</feature>
<evidence type="ECO:0000256" key="4">
    <source>
        <dbReference type="ARBA" id="ARBA00022989"/>
    </source>
</evidence>
<feature type="transmembrane region" description="Helical" evidence="6">
    <location>
        <begin position="390"/>
        <end position="408"/>
    </location>
</feature>
<feature type="transmembrane region" description="Helical" evidence="6">
    <location>
        <begin position="96"/>
        <end position="119"/>
    </location>
</feature>
<gene>
    <name evidence="7" type="primary">epsK</name>
    <name evidence="7" type="ORF">Rcae01_05935</name>
</gene>
<feature type="transmembrane region" description="Helical" evidence="6">
    <location>
        <begin position="139"/>
        <end position="162"/>
    </location>
</feature>
<dbReference type="InterPro" id="IPR050833">
    <property type="entry name" value="Poly_Biosynth_Transport"/>
</dbReference>
<feature type="transmembrane region" description="Helical" evidence="6">
    <location>
        <begin position="448"/>
        <end position="469"/>
    </location>
</feature>
<dbReference type="Proteomes" id="UP001416858">
    <property type="component" value="Unassembled WGS sequence"/>
</dbReference>